<evidence type="ECO:0000313" key="3">
    <source>
        <dbReference type="EMBL" id="RSU08125.1"/>
    </source>
</evidence>
<evidence type="ECO:0000259" key="2">
    <source>
        <dbReference type="Pfam" id="PF06855"/>
    </source>
</evidence>
<dbReference type="PIRSF" id="PIRSF037262">
    <property type="entry name" value="UCP037262"/>
    <property type="match status" value="1"/>
</dbReference>
<dbReference type="NCBIfam" id="NF010193">
    <property type="entry name" value="PRK13672.1"/>
    <property type="match status" value="1"/>
</dbReference>
<comment type="caution">
    <text evidence="3">The sequence shown here is derived from an EMBL/GenBank/DDBJ whole genome shotgun (WGS) entry which is preliminary data.</text>
</comment>
<evidence type="ECO:0000256" key="1">
    <source>
        <dbReference type="HAMAP-Rule" id="MF_01538"/>
    </source>
</evidence>
<organism evidence="3 4">
    <name type="scientific">Vagococcus entomophilus</name>
    <dbReference type="NCBI Taxonomy" id="1160095"/>
    <lineage>
        <taxon>Bacteria</taxon>
        <taxon>Bacillati</taxon>
        <taxon>Bacillota</taxon>
        <taxon>Bacilli</taxon>
        <taxon>Lactobacillales</taxon>
        <taxon>Enterococcaceae</taxon>
        <taxon>Vagococcus</taxon>
    </lineage>
</organism>
<reference evidence="3 4" key="1">
    <citation type="submission" date="2017-05" db="EMBL/GenBank/DDBJ databases">
        <title>Vagococcus spp. assemblies.</title>
        <authorList>
            <person name="Gulvik C.A."/>
        </authorList>
    </citation>
    <scope>NUCLEOTIDE SEQUENCE [LARGE SCALE GENOMIC DNA]</scope>
    <source>
        <strain evidence="3 4">DSM 24756</strain>
    </source>
</reference>
<gene>
    <name evidence="3" type="ORF">CBF30_02450</name>
</gene>
<protein>
    <recommendedName>
        <fullName evidence="1">UPF0346 protein CBF30_02450</fullName>
    </recommendedName>
</protein>
<dbReference type="OrthoDB" id="2242851at2"/>
<dbReference type="RefSeq" id="WP_126822418.1">
    <property type="nucleotide sequence ID" value="NZ_JBHLWU010000001.1"/>
</dbReference>
<dbReference type="SUPFAM" id="SSF140652">
    <property type="entry name" value="YozE-like"/>
    <property type="match status" value="1"/>
</dbReference>
<dbReference type="AlphaFoldDB" id="A0A430AJ52"/>
<dbReference type="InterPro" id="IPR023089">
    <property type="entry name" value="YozE_SAM-like"/>
</dbReference>
<dbReference type="InterPro" id="IPR010673">
    <property type="entry name" value="UPF0346"/>
</dbReference>
<accession>A0A430AJ52</accession>
<dbReference type="Pfam" id="PF06855">
    <property type="entry name" value="YozE_SAM_like"/>
    <property type="match status" value="1"/>
</dbReference>
<evidence type="ECO:0000313" key="4">
    <source>
        <dbReference type="Proteomes" id="UP000288669"/>
    </source>
</evidence>
<sequence length="73" mass="8785">MNRSFYEYLMTLKGPNISEPETKFANDVGEDLSFPKHSKNYQEISHYLEFNAYYIDNMDLFDEVWEQYVENNA</sequence>
<dbReference type="Proteomes" id="UP000288669">
    <property type="component" value="Unassembled WGS sequence"/>
</dbReference>
<feature type="domain" description="YozE SAM-like" evidence="2">
    <location>
        <begin position="4"/>
        <end position="69"/>
    </location>
</feature>
<keyword evidence="4" id="KW-1185">Reference proteome</keyword>
<comment type="similarity">
    <text evidence="1">Belongs to the UPF0346 family.</text>
</comment>
<dbReference type="InterPro" id="IPR036806">
    <property type="entry name" value="YozE_SAM-like_sf"/>
</dbReference>
<dbReference type="Gene3D" id="1.10.150.260">
    <property type="entry name" value="YozE SAM-like"/>
    <property type="match status" value="1"/>
</dbReference>
<dbReference type="EMBL" id="NGJZ01000001">
    <property type="protein sequence ID" value="RSU08125.1"/>
    <property type="molecule type" value="Genomic_DNA"/>
</dbReference>
<proteinExistence type="inferred from homology"/>
<name>A0A430AJ52_9ENTE</name>
<dbReference type="HAMAP" id="MF_01538">
    <property type="entry name" value="UPF0346"/>
    <property type="match status" value="1"/>
</dbReference>